<reference evidence="1" key="1">
    <citation type="submission" date="2013-04" db="EMBL/GenBank/DDBJ databases">
        <authorList>
            <person name="Harkins D.M."/>
            <person name="Durkin A.S."/>
            <person name="Brinkac L.M."/>
            <person name="Haft D.H."/>
            <person name="Selengut J.D."/>
            <person name="Sanka R."/>
            <person name="DePew J."/>
            <person name="Purushe J."/>
            <person name="Galloway R.L."/>
            <person name="Vinetz J.M."/>
            <person name="Sutton G.G."/>
            <person name="Nierman W.C."/>
            <person name="Fouts D.E."/>
        </authorList>
    </citation>
    <scope>NUCLEOTIDE SEQUENCE [LARGE SCALE GENOMIC DNA]</scope>
    <source>
        <strain evidence="1">CDC</strain>
    </source>
</reference>
<dbReference type="EMBL" id="AOGZ02000014">
    <property type="protein sequence ID" value="EOQ96480.1"/>
    <property type="molecule type" value="Genomic_DNA"/>
</dbReference>
<proteinExistence type="predicted"/>
<dbReference type="STRING" id="1218599.LEP1GSC195_1678"/>
<evidence type="ECO:0000313" key="1">
    <source>
        <dbReference type="EMBL" id="EOQ96480.1"/>
    </source>
</evidence>
<accession>R9A8A7</accession>
<organism evidence="1 2">
    <name type="scientific">Leptospira wolbachii serovar Codice str. CDC</name>
    <dbReference type="NCBI Taxonomy" id="1218599"/>
    <lineage>
        <taxon>Bacteria</taxon>
        <taxon>Pseudomonadati</taxon>
        <taxon>Spirochaetota</taxon>
        <taxon>Spirochaetia</taxon>
        <taxon>Leptospirales</taxon>
        <taxon>Leptospiraceae</taxon>
        <taxon>Leptospira</taxon>
    </lineage>
</organism>
<comment type="caution">
    <text evidence="1">The sequence shown here is derived from an EMBL/GenBank/DDBJ whole genome shotgun (WGS) entry which is preliminary data.</text>
</comment>
<dbReference type="Proteomes" id="UP000013984">
    <property type="component" value="Unassembled WGS sequence"/>
</dbReference>
<protein>
    <submittedName>
        <fullName evidence="1">Uncharacterized protein</fullName>
    </submittedName>
</protein>
<name>R9A8A7_9LEPT</name>
<sequence>MDGYRFLQQKENRETKGRAPTTLPNLWSLLSYYWSNLITD</sequence>
<dbReference type="AlphaFoldDB" id="R9A8A7"/>
<gene>
    <name evidence="1" type="ORF">LEP1GSC195_1678</name>
</gene>
<keyword evidence="2" id="KW-1185">Reference proteome</keyword>
<evidence type="ECO:0000313" key="2">
    <source>
        <dbReference type="Proteomes" id="UP000013984"/>
    </source>
</evidence>